<proteinExistence type="predicted"/>
<dbReference type="RefSeq" id="WP_244526188.1">
    <property type="nucleotide sequence ID" value="NZ_FPAS01000001.1"/>
</dbReference>
<gene>
    <name evidence="1" type="ORF">SAMN05216474_0794</name>
</gene>
<protein>
    <submittedName>
        <fullName evidence="1">Uncharacterized protein</fullName>
    </submittedName>
</protein>
<dbReference type="STRING" id="477690.SAMN05216474_0794"/>
<reference evidence="1 2" key="1">
    <citation type="submission" date="2016-10" db="EMBL/GenBank/DDBJ databases">
        <authorList>
            <person name="de Groot N.N."/>
        </authorList>
    </citation>
    <scope>NUCLEOTIDE SEQUENCE [LARGE SCALE GENOMIC DNA]</scope>
    <source>
        <strain evidence="1 2">CGMCC 1.7005</strain>
    </source>
</reference>
<evidence type="ECO:0000313" key="2">
    <source>
        <dbReference type="Proteomes" id="UP000236454"/>
    </source>
</evidence>
<dbReference type="AlphaFoldDB" id="A0A1I6YBV3"/>
<dbReference type="Proteomes" id="UP000236454">
    <property type="component" value="Unassembled WGS sequence"/>
</dbReference>
<dbReference type="EMBL" id="FPAS01000001">
    <property type="protein sequence ID" value="SFT47995.1"/>
    <property type="molecule type" value="Genomic_DNA"/>
</dbReference>
<name>A0A1I6YBV3_9FLAO</name>
<evidence type="ECO:0000313" key="1">
    <source>
        <dbReference type="EMBL" id="SFT47995.1"/>
    </source>
</evidence>
<keyword evidence="2" id="KW-1185">Reference proteome</keyword>
<organism evidence="1 2">
    <name type="scientific">Lishizhenia tianjinensis</name>
    <dbReference type="NCBI Taxonomy" id="477690"/>
    <lineage>
        <taxon>Bacteria</taxon>
        <taxon>Pseudomonadati</taxon>
        <taxon>Bacteroidota</taxon>
        <taxon>Flavobacteriia</taxon>
        <taxon>Flavobacteriales</taxon>
        <taxon>Crocinitomicaceae</taxon>
        <taxon>Lishizhenia</taxon>
    </lineage>
</organism>
<accession>A0A1I6YBV3</accession>
<sequence length="74" mass="8979">MDSVWLRYEMHMERLIIYPKDVMIVTGKTERHARYLLQRIKKSLQKEEHQVITIAEFAEYLGVDLEEVKRVIFL</sequence>